<sequence length="66" mass="7697">MVFDHFSSDSFAIFHACVHFLPALMLYGAEAWALTKAAQKKLGATQRRMERRFKTSYKTRNDKLQE</sequence>
<reference evidence="3" key="1">
    <citation type="submission" date="2016-11" db="UniProtKB">
        <authorList>
            <consortium name="WormBaseParasite"/>
        </authorList>
    </citation>
    <scope>IDENTIFICATION</scope>
</reference>
<dbReference type="Proteomes" id="UP000095287">
    <property type="component" value="Unplaced"/>
</dbReference>
<protein>
    <submittedName>
        <fullName evidence="3">Uncharacterized protein</fullName>
    </submittedName>
</protein>
<dbReference type="WBParaSite" id="L893_g30473.t1">
    <property type="protein sequence ID" value="L893_g30473.t1"/>
    <property type="gene ID" value="L893_g30473"/>
</dbReference>
<proteinExistence type="predicted"/>
<name>A0A1I7ZX68_9BILA</name>
<evidence type="ECO:0000256" key="1">
    <source>
        <dbReference type="SAM" id="Phobius"/>
    </source>
</evidence>
<accession>A0A1I7ZX68</accession>
<feature type="transmembrane region" description="Helical" evidence="1">
    <location>
        <begin position="12"/>
        <end position="34"/>
    </location>
</feature>
<keyword evidence="1" id="KW-0472">Membrane</keyword>
<evidence type="ECO:0000313" key="2">
    <source>
        <dbReference type="Proteomes" id="UP000095287"/>
    </source>
</evidence>
<evidence type="ECO:0000313" key="3">
    <source>
        <dbReference type="WBParaSite" id="L893_g30473.t1"/>
    </source>
</evidence>
<keyword evidence="1" id="KW-1133">Transmembrane helix</keyword>
<dbReference type="AlphaFoldDB" id="A0A1I7ZX68"/>
<keyword evidence="1" id="KW-0812">Transmembrane</keyword>
<keyword evidence="2" id="KW-1185">Reference proteome</keyword>
<organism evidence="2 3">
    <name type="scientific">Steinernema glaseri</name>
    <dbReference type="NCBI Taxonomy" id="37863"/>
    <lineage>
        <taxon>Eukaryota</taxon>
        <taxon>Metazoa</taxon>
        <taxon>Ecdysozoa</taxon>
        <taxon>Nematoda</taxon>
        <taxon>Chromadorea</taxon>
        <taxon>Rhabditida</taxon>
        <taxon>Tylenchina</taxon>
        <taxon>Panagrolaimomorpha</taxon>
        <taxon>Strongyloidoidea</taxon>
        <taxon>Steinernematidae</taxon>
        <taxon>Steinernema</taxon>
    </lineage>
</organism>